<feature type="chain" id="PRO_5043960654" evidence="2">
    <location>
        <begin position="16"/>
        <end position="500"/>
    </location>
</feature>
<feature type="signal peptide" evidence="2">
    <location>
        <begin position="1"/>
        <end position="15"/>
    </location>
</feature>
<dbReference type="GeneID" id="6339167"/>
<comment type="caution">
    <text evidence="3">The sequence shown here is derived from an EMBL/GenBank/DDBJ whole genome shotgun (WGS) entry which is preliminary data.</text>
</comment>
<organism evidence="3 4">
    <name type="scientific">Pyrenophora tritici-repentis</name>
    <dbReference type="NCBI Taxonomy" id="45151"/>
    <lineage>
        <taxon>Eukaryota</taxon>
        <taxon>Fungi</taxon>
        <taxon>Dikarya</taxon>
        <taxon>Ascomycota</taxon>
        <taxon>Pezizomycotina</taxon>
        <taxon>Dothideomycetes</taxon>
        <taxon>Pleosporomycetidae</taxon>
        <taxon>Pleosporales</taxon>
        <taxon>Pleosporineae</taxon>
        <taxon>Pleosporaceae</taxon>
        <taxon>Pyrenophora</taxon>
    </lineage>
</organism>
<dbReference type="RefSeq" id="XP_065965832.1">
    <property type="nucleotide sequence ID" value="XM_066103630.1"/>
</dbReference>
<reference evidence="3" key="1">
    <citation type="journal article" date="2018" name="BMC Genomics">
        <title>Comparative genomics of the wheat fungal pathogen Pyrenophora tritici-repentis reveals chromosomal variations and genome plasticity.</title>
        <authorList>
            <person name="Moolhuijzen P."/>
            <person name="See P.T."/>
            <person name="Hane J.K."/>
            <person name="Shi G."/>
            <person name="Liu Z."/>
            <person name="Oliver R.P."/>
            <person name="Moffat C.S."/>
        </authorList>
    </citation>
    <scope>NUCLEOTIDE SEQUENCE [LARGE SCALE GENOMIC DNA]</scope>
    <source>
        <strain evidence="3">M4</strain>
    </source>
</reference>
<protein>
    <submittedName>
        <fullName evidence="3">Uncharacterized protein</fullName>
    </submittedName>
</protein>
<evidence type="ECO:0000313" key="4">
    <source>
        <dbReference type="Proteomes" id="UP000245464"/>
    </source>
</evidence>
<dbReference type="Proteomes" id="UP000245464">
    <property type="component" value="Chromosome 1"/>
</dbReference>
<feature type="compositionally biased region" description="Low complexity" evidence="1">
    <location>
        <begin position="137"/>
        <end position="149"/>
    </location>
</feature>
<dbReference type="PANTHER" id="PTHR36578">
    <property type="entry name" value="CHROMOSOME 15, WHOLE GENOME SHOTGUN SEQUENCE"/>
    <property type="match status" value="1"/>
</dbReference>
<keyword evidence="2" id="KW-0732">Signal</keyword>
<feature type="region of interest" description="Disordered" evidence="1">
    <location>
        <begin position="67"/>
        <end position="121"/>
    </location>
</feature>
<feature type="region of interest" description="Disordered" evidence="1">
    <location>
        <begin position="133"/>
        <end position="172"/>
    </location>
</feature>
<evidence type="ECO:0000256" key="2">
    <source>
        <dbReference type="SAM" id="SignalP"/>
    </source>
</evidence>
<accession>A0A2W1IBM4</accession>
<evidence type="ECO:0000256" key="1">
    <source>
        <dbReference type="SAM" id="MobiDB-lite"/>
    </source>
</evidence>
<dbReference type="AlphaFoldDB" id="A0A2W1IBM4"/>
<evidence type="ECO:0000313" key="3">
    <source>
        <dbReference type="EMBL" id="KAF7578232.1"/>
    </source>
</evidence>
<dbReference type="EMBL" id="NQIK02000001">
    <property type="protein sequence ID" value="KAF7578232.1"/>
    <property type="molecule type" value="Genomic_DNA"/>
</dbReference>
<dbReference type="PANTHER" id="PTHR36578:SF1">
    <property type="entry name" value="APPLE DOMAIN-CONTAINING PROTEIN"/>
    <property type="match status" value="1"/>
</dbReference>
<proteinExistence type="predicted"/>
<gene>
    <name evidence="3" type="ORF">PtrM4_024720</name>
</gene>
<dbReference type="KEGG" id="ptrr:6339167"/>
<sequence length="500" mass="52051">MRSFIIIGAAALAAASPAPQGIDFNQLNAIVNNGPKGPPMGVVSQSAYHQAEAQNKAASAVTGVATAKQAKRDTSANLESRSPTFWGLFGSPSSGGYGSSNGGYGNTPPPPPPAGNGSGPGYGYGSGYGSGYGGGNSTAPTNTVVVPAQTPSPTPTPTPAATTRTFSAGESTNLAPSSCTPVSWTNTFAFTSAPACATAIEVGTFCGFINPEDPCAAQPNAYGPSQNSPDTAEAFKSNSVYHELATSAKTPSGYEQAFSDLSASVSGSGYLGYYELESYDTAACAAKCESTATCTGFDLFIERDPKWNPRQCSCTKPDSVTRFKCTLWGQDVTKASATNNGQDQDGFEVVIVGSNGYNKKTYTPPTPPSCSKPQSCGHKLHNQQPYCMGQSTFPGPFDPSLCAAYAQKQNSVNRKGGIIGAFLSMFGMNKGGCVQFQAAYLEKDGVGFGTHCRLFTKKFVAAQANLEINTAGWGCQKSFTFDLDVNASFNWGGFSLKREE</sequence>
<name>A0A2W1IBM4_9PLEO</name>
<feature type="compositionally biased region" description="Gly residues" evidence="1">
    <location>
        <begin position="93"/>
        <end position="105"/>
    </location>
</feature>